<keyword evidence="12 16" id="KW-0131">Cell cycle</keyword>
<keyword evidence="6 16" id="KW-0808">Transferase</keyword>
<evidence type="ECO:0000256" key="8">
    <source>
        <dbReference type="ARBA" id="ARBA00022960"/>
    </source>
</evidence>
<keyword evidence="11 16" id="KW-0472">Membrane</keyword>
<dbReference type="GO" id="GO:0008360">
    <property type="term" value="P:regulation of cell shape"/>
    <property type="evidence" value="ECO:0007669"/>
    <property type="project" value="UniProtKB-KW"/>
</dbReference>
<evidence type="ECO:0000256" key="10">
    <source>
        <dbReference type="ARBA" id="ARBA00022989"/>
    </source>
</evidence>
<keyword evidence="13 16" id="KW-0961">Cell wall biogenesis/degradation</keyword>
<evidence type="ECO:0000256" key="14">
    <source>
        <dbReference type="ARBA" id="ARBA00038053"/>
    </source>
</evidence>
<dbReference type="GO" id="GO:0008955">
    <property type="term" value="F:peptidoglycan glycosyltransferase activity"/>
    <property type="evidence" value="ECO:0007669"/>
    <property type="project" value="UniProtKB-UniRule"/>
</dbReference>
<dbReference type="NCBIfam" id="TIGR02614">
    <property type="entry name" value="ftsW"/>
    <property type="match status" value="1"/>
</dbReference>
<dbReference type="HAMAP" id="MF_00913">
    <property type="entry name" value="PGT_FtsW_proteobact"/>
    <property type="match status" value="1"/>
</dbReference>
<sequence>MITESKILDRKLLKSGHKIDQSLLWMIVLMSSFSLMMIYSASIAYAAHDGGDQWFYLGRQAIFLSTGAAAGLVAAKIPMARWKKWTPWILLFSLFLLVVVLFAGREINGAKRWIHLGPVNLQPTEIFKLAIILYLASFFTRRAEILKQFKKVAFAGVPVGAGLGLIMLEPDFGSFVVVTVVALGLLFLAGLPWRWFLMMVGAGLLSMIGLIAMAPYRVARVTAFLNPWEDPLGKGYQLTHSLMAIARGEWFGVGLGASLEKRFYLPEAHTDFILAVIGEEFGMAGICVLIFCYGWLVWRAFSIGKQARDLELYYGAFVAKGVGIWLGIQSFFNIGVNIGLLPTKGLTLPLMSYGGSAVIVMLVSMTLLLRVDYENRLKMRGYKVEG</sequence>
<dbReference type="RefSeq" id="WP_132953507.1">
    <property type="nucleotide sequence ID" value="NZ_CALJUB010000190.1"/>
</dbReference>
<keyword evidence="7 16" id="KW-0812">Transmembrane</keyword>
<evidence type="ECO:0000256" key="1">
    <source>
        <dbReference type="ARBA" id="ARBA00004651"/>
    </source>
</evidence>
<organism evidence="18 20">
    <name type="scientific">Uruburuella suis</name>
    <dbReference type="NCBI Taxonomy" id="252130"/>
    <lineage>
        <taxon>Bacteria</taxon>
        <taxon>Pseudomonadati</taxon>
        <taxon>Pseudomonadota</taxon>
        <taxon>Betaproteobacteria</taxon>
        <taxon>Neisseriales</taxon>
        <taxon>Neisseriaceae</taxon>
        <taxon>Uruburuella</taxon>
    </lineage>
</organism>
<feature type="transmembrane region" description="Helical" evidence="16">
    <location>
        <begin position="53"/>
        <end position="73"/>
    </location>
</feature>
<reference evidence="18" key="2">
    <citation type="submission" date="2021-12" db="EMBL/GenBank/DDBJ databases">
        <authorList>
            <person name="Veyrier F.J."/>
        </authorList>
    </citation>
    <scope>NUCLEOTIDE SEQUENCE</scope>
    <source>
        <strain evidence="18">1258/02</strain>
    </source>
</reference>
<evidence type="ECO:0000313" key="20">
    <source>
        <dbReference type="Proteomes" id="UP000829756"/>
    </source>
</evidence>
<evidence type="ECO:0000256" key="13">
    <source>
        <dbReference type="ARBA" id="ARBA00023316"/>
    </source>
</evidence>
<dbReference type="EMBL" id="CP091507">
    <property type="protein sequence ID" value="UOO79326.1"/>
    <property type="molecule type" value="Genomic_DNA"/>
</dbReference>
<dbReference type="GO" id="GO:0005886">
    <property type="term" value="C:plasma membrane"/>
    <property type="evidence" value="ECO:0007669"/>
    <property type="project" value="UniProtKB-SubCell"/>
</dbReference>
<dbReference type="InterPro" id="IPR013437">
    <property type="entry name" value="FtsW"/>
</dbReference>
<feature type="transmembrane region" description="Helical" evidence="16">
    <location>
        <begin position="352"/>
        <end position="371"/>
    </location>
</feature>
<evidence type="ECO:0000256" key="9">
    <source>
        <dbReference type="ARBA" id="ARBA00022984"/>
    </source>
</evidence>
<feature type="transmembrane region" description="Helical" evidence="16">
    <location>
        <begin position="124"/>
        <end position="140"/>
    </location>
</feature>
<dbReference type="InterPro" id="IPR001182">
    <property type="entry name" value="FtsW/RodA"/>
</dbReference>
<dbReference type="GO" id="GO:0043093">
    <property type="term" value="P:FtsZ-dependent cytokinesis"/>
    <property type="evidence" value="ECO:0007669"/>
    <property type="project" value="UniProtKB-UniRule"/>
</dbReference>
<evidence type="ECO:0000256" key="15">
    <source>
        <dbReference type="ARBA" id="ARBA00049902"/>
    </source>
</evidence>
<dbReference type="Proteomes" id="UP000829756">
    <property type="component" value="Chromosome"/>
</dbReference>
<dbReference type="Proteomes" id="UP000294721">
    <property type="component" value="Unassembled WGS sequence"/>
</dbReference>
<evidence type="ECO:0000256" key="5">
    <source>
        <dbReference type="ARBA" id="ARBA00022676"/>
    </source>
</evidence>
<dbReference type="PANTHER" id="PTHR30474:SF2">
    <property type="entry name" value="PEPTIDOGLYCAN GLYCOSYLTRANSFERASE FTSW-RELATED"/>
    <property type="match status" value="1"/>
</dbReference>
<evidence type="ECO:0000256" key="11">
    <source>
        <dbReference type="ARBA" id="ARBA00023136"/>
    </source>
</evidence>
<dbReference type="GO" id="GO:0009252">
    <property type="term" value="P:peptidoglycan biosynthetic process"/>
    <property type="evidence" value="ECO:0007669"/>
    <property type="project" value="UniProtKB-UniRule"/>
</dbReference>
<evidence type="ECO:0000256" key="12">
    <source>
        <dbReference type="ARBA" id="ARBA00023306"/>
    </source>
</evidence>
<comment type="catalytic activity">
    <reaction evidence="15 16">
        <text>[GlcNAc-(1-&gt;4)-Mur2Ac(oyl-L-Ala-gamma-D-Glu-L-Lys-D-Ala-D-Ala)](n)-di-trans,octa-cis-undecaprenyl diphosphate + beta-D-GlcNAc-(1-&gt;4)-Mur2Ac(oyl-L-Ala-gamma-D-Glu-L-Lys-D-Ala-D-Ala)-di-trans,octa-cis-undecaprenyl diphosphate = [GlcNAc-(1-&gt;4)-Mur2Ac(oyl-L-Ala-gamma-D-Glu-L-Lys-D-Ala-D-Ala)](n+1)-di-trans,octa-cis-undecaprenyl diphosphate + di-trans,octa-cis-undecaprenyl diphosphate + H(+)</text>
        <dbReference type="Rhea" id="RHEA:23708"/>
        <dbReference type="Rhea" id="RHEA-COMP:9602"/>
        <dbReference type="Rhea" id="RHEA-COMP:9603"/>
        <dbReference type="ChEBI" id="CHEBI:15378"/>
        <dbReference type="ChEBI" id="CHEBI:58405"/>
        <dbReference type="ChEBI" id="CHEBI:60033"/>
        <dbReference type="ChEBI" id="CHEBI:78435"/>
        <dbReference type="EC" id="2.4.99.28"/>
    </reaction>
</comment>
<name>A0AAE9GUM9_9NEIS</name>
<accession>A0AAE9GUM9</accession>
<evidence type="ECO:0000256" key="16">
    <source>
        <dbReference type="HAMAP-Rule" id="MF_00913"/>
    </source>
</evidence>
<feature type="transmembrane region" description="Helical" evidence="16">
    <location>
        <begin position="23"/>
        <end position="47"/>
    </location>
</feature>
<dbReference type="PANTHER" id="PTHR30474">
    <property type="entry name" value="CELL CYCLE PROTEIN"/>
    <property type="match status" value="1"/>
</dbReference>
<keyword evidence="19" id="KW-1185">Reference proteome</keyword>
<dbReference type="EMBL" id="SLXE01000008">
    <property type="protein sequence ID" value="TCP07336.1"/>
    <property type="molecule type" value="Genomic_DNA"/>
</dbReference>
<gene>
    <name evidence="16 18" type="primary">ftsW</name>
    <name evidence="17" type="ORF">EV680_10855</name>
    <name evidence="18" type="ORF">LVJ78_11700</name>
</gene>
<dbReference type="GO" id="GO:0032153">
    <property type="term" value="C:cell division site"/>
    <property type="evidence" value="ECO:0007669"/>
    <property type="project" value="UniProtKB-UniRule"/>
</dbReference>
<comment type="similarity">
    <text evidence="14 16">Belongs to the SEDS family. FtsW subfamily.</text>
</comment>
<dbReference type="GO" id="GO:0071555">
    <property type="term" value="P:cell wall organization"/>
    <property type="evidence" value="ECO:0007669"/>
    <property type="project" value="UniProtKB-KW"/>
</dbReference>
<evidence type="ECO:0000256" key="6">
    <source>
        <dbReference type="ARBA" id="ARBA00022679"/>
    </source>
</evidence>
<comment type="function">
    <text evidence="16">Peptidoglycan polymerase that is essential for cell division.</text>
</comment>
<feature type="transmembrane region" description="Helical" evidence="16">
    <location>
        <begin position="174"/>
        <end position="191"/>
    </location>
</feature>
<keyword evidence="16" id="KW-0997">Cell inner membrane</keyword>
<evidence type="ECO:0000313" key="19">
    <source>
        <dbReference type="Proteomes" id="UP000294721"/>
    </source>
</evidence>
<feature type="transmembrane region" description="Helical" evidence="16">
    <location>
        <begin position="85"/>
        <end position="104"/>
    </location>
</feature>
<dbReference type="InterPro" id="IPR018365">
    <property type="entry name" value="Cell_cycle_FtsW-rel_CS"/>
</dbReference>
<dbReference type="EC" id="2.4.99.28" evidence="16"/>
<dbReference type="PROSITE" id="PS00428">
    <property type="entry name" value="FTSW_RODA_SPOVE"/>
    <property type="match status" value="1"/>
</dbReference>
<dbReference type="Pfam" id="PF01098">
    <property type="entry name" value="FTSW_RODA_SPOVE"/>
    <property type="match status" value="1"/>
</dbReference>
<evidence type="ECO:0000313" key="17">
    <source>
        <dbReference type="EMBL" id="TCP07336.1"/>
    </source>
</evidence>
<keyword evidence="10 16" id="KW-1133">Transmembrane helix</keyword>
<reference evidence="17 19" key="1">
    <citation type="submission" date="2019-03" db="EMBL/GenBank/DDBJ databases">
        <title>Genomic Encyclopedia of Type Strains, Phase IV (KMG-IV): sequencing the most valuable type-strain genomes for metagenomic binning, comparative biology and taxonomic classification.</title>
        <authorList>
            <person name="Goeker M."/>
        </authorList>
    </citation>
    <scope>NUCLEOTIDE SEQUENCE [LARGE SCALE GENOMIC DNA]</scope>
    <source>
        <strain evidence="17 19">DSM 17474</strain>
    </source>
</reference>
<evidence type="ECO:0000256" key="7">
    <source>
        <dbReference type="ARBA" id="ARBA00022692"/>
    </source>
</evidence>
<keyword evidence="4 16" id="KW-0132">Cell division</keyword>
<evidence type="ECO:0000256" key="4">
    <source>
        <dbReference type="ARBA" id="ARBA00022618"/>
    </source>
</evidence>
<comment type="pathway">
    <text evidence="2 16">Cell wall biogenesis; peptidoglycan biosynthesis.</text>
</comment>
<evidence type="ECO:0000313" key="18">
    <source>
        <dbReference type="EMBL" id="UOO79326.1"/>
    </source>
</evidence>
<dbReference type="KEGG" id="usu:LVJ78_11700"/>
<protein>
    <recommendedName>
        <fullName evidence="16">Probable peptidoglycan glycosyltransferase FtsW</fullName>
        <shortName evidence="16">PGT</shortName>
        <ecNumber evidence="16">2.4.99.28</ecNumber>
    </recommendedName>
    <alternativeName>
        <fullName evidence="16">Cell division protein FtsW</fullName>
    </alternativeName>
    <alternativeName>
        <fullName evidence="16">Cell wall polymerase</fullName>
    </alternativeName>
    <alternativeName>
        <fullName evidence="16">Peptidoglycan polymerase</fullName>
        <shortName evidence="16">PG polymerase</shortName>
    </alternativeName>
</protein>
<feature type="transmembrane region" description="Helical" evidence="16">
    <location>
        <begin position="152"/>
        <end position="168"/>
    </location>
</feature>
<proteinExistence type="inferred from homology"/>
<dbReference type="GO" id="GO:0015648">
    <property type="term" value="F:lipid-linked peptidoglycan transporter activity"/>
    <property type="evidence" value="ECO:0007669"/>
    <property type="project" value="TreeGrafter"/>
</dbReference>
<feature type="transmembrane region" description="Helical" evidence="16">
    <location>
        <begin position="310"/>
        <end position="332"/>
    </location>
</feature>
<comment type="subcellular location">
    <subcellularLocation>
        <location evidence="16">Cell inner membrane</location>
        <topology evidence="16">Multi-pass membrane protein</topology>
    </subcellularLocation>
    <subcellularLocation>
        <location evidence="1">Cell membrane</location>
        <topology evidence="1">Multi-pass membrane protein</topology>
    </subcellularLocation>
    <text evidence="16">Localizes to the division septum.</text>
</comment>
<keyword evidence="3 16" id="KW-1003">Cell membrane</keyword>
<feature type="transmembrane region" description="Helical" evidence="16">
    <location>
        <begin position="196"/>
        <end position="216"/>
    </location>
</feature>
<keyword evidence="9 16" id="KW-0573">Peptidoglycan synthesis</keyword>
<evidence type="ECO:0000256" key="2">
    <source>
        <dbReference type="ARBA" id="ARBA00004752"/>
    </source>
</evidence>
<keyword evidence="5 16" id="KW-0328">Glycosyltransferase</keyword>
<dbReference type="AlphaFoldDB" id="A0AAE9GUM9"/>
<evidence type="ECO:0000256" key="3">
    <source>
        <dbReference type="ARBA" id="ARBA00022475"/>
    </source>
</evidence>
<feature type="transmembrane region" description="Helical" evidence="16">
    <location>
        <begin position="272"/>
        <end position="298"/>
    </location>
</feature>
<keyword evidence="8 16" id="KW-0133">Cell shape</keyword>
<reference evidence="18" key="3">
    <citation type="journal article" date="2022" name="Res Sq">
        <title>Evolution of multicellular longitudinally dividing oral cavity symbionts (Neisseriaceae).</title>
        <authorList>
            <person name="Nyongesa S."/>
            <person name="Weber P."/>
            <person name="Bernet E."/>
            <person name="Pullido F."/>
            <person name="Nieckarz M."/>
            <person name="Delaby M."/>
            <person name="Nieves C."/>
            <person name="Viehboeck T."/>
            <person name="Krause N."/>
            <person name="Rivera-Millot A."/>
            <person name="Nakamura A."/>
            <person name="Vischer N."/>
            <person name="VanNieuwenhze M."/>
            <person name="Brun Y."/>
            <person name="Cava F."/>
            <person name="Bulgheresi S."/>
            <person name="Veyrier F."/>
        </authorList>
    </citation>
    <scope>NUCLEOTIDE SEQUENCE</scope>
    <source>
        <strain evidence="18">1258/02</strain>
    </source>
</reference>